<dbReference type="InterPro" id="IPR051696">
    <property type="entry name" value="DENN_Domain_GEFs"/>
</dbReference>
<dbReference type="InterPro" id="IPR001194">
    <property type="entry name" value="cDENN_dom"/>
</dbReference>
<accession>A0A2I0TJY4</accession>
<dbReference type="InterPro" id="IPR022096">
    <property type="entry name" value="SBF1/SBF2"/>
</dbReference>
<dbReference type="OrthoDB" id="74314at2759"/>
<dbReference type="Proteomes" id="UP000233556">
    <property type="component" value="Unassembled WGS sequence"/>
</dbReference>
<dbReference type="FunFam" id="3.40.50.11500:FF:000006">
    <property type="entry name" value="SET binding factor 2"/>
    <property type="match status" value="1"/>
</dbReference>
<dbReference type="GO" id="GO:0031410">
    <property type="term" value="C:cytoplasmic vesicle"/>
    <property type="evidence" value="ECO:0007669"/>
    <property type="project" value="TreeGrafter"/>
</dbReference>
<dbReference type="PANTHER" id="PTHR12296:SF16">
    <property type="entry name" value="C-MYC PROMOTER-BINDING PROTEIN"/>
    <property type="match status" value="1"/>
</dbReference>
<evidence type="ECO:0000313" key="4">
    <source>
        <dbReference type="EMBL" id="PKU34072.1"/>
    </source>
</evidence>
<proteinExistence type="predicted"/>
<reference evidence="5" key="1">
    <citation type="submission" date="2017-11" db="EMBL/GenBank/DDBJ databases">
        <authorList>
            <person name="Lima N.C."/>
            <person name="Parody-Merino A.M."/>
            <person name="Battley P.F."/>
            <person name="Fidler A.E."/>
            <person name="Prosdocimi F."/>
        </authorList>
    </citation>
    <scope>NUCLEOTIDE SEQUENCE [LARGE SCALE GENOMIC DNA]</scope>
</reference>
<feature type="region of interest" description="Disordered" evidence="2">
    <location>
        <begin position="56"/>
        <end position="121"/>
    </location>
</feature>
<reference evidence="5" key="2">
    <citation type="submission" date="2017-12" db="EMBL/GenBank/DDBJ databases">
        <title>Genome sequence of the Bar-tailed Godwit (Limosa lapponica baueri).</title>
        <authorList>
            <person name="Lima N.C.B."/>
            <person name="Parody-Merino A.M."/>
            <person name="Battley P.F."/>
            <person name="Fidler A.E."/>
            <person name="Prosdocimi F."/>
        </authorList>
    </citation>
    <scope>NUCLEOTIDE SEQUENCE [LARGE SCALE GENOMIC DNA]</scope>
</reference>
<organism evidence="4 5">
    <name type="scientific">Limosa lapponica baueri</name>
    <dbReference type="NCBI Taxonomy" id="1758121"/>
    <lineage>
        <taxon>Eukaryota</taxon>
        <taxon>Metazoa</taxon>
        <taxon>Chordata</taxon>
        <taxon>Craniata</taxon>
        <taxon>Vertebrata</taxon>
        <taxon>Euteleostomi</taxon>
        <taxon>Archelosauria</taxon>
        <taxon>Archosauria</taxon>
        <taxon>Dinosauria</taxon>
        <taxon>Saurischia</taxon>
        <taxon>Theropoda</taxon>
        <taxon>Coelurosauria</taxon>
        <taxon>Aves</taxon>
        <taxon>Neognathae</taxon>
        <taxon>Neoaves</taxon>
        <taxon>Charadriiformes</taxon>
        <taxon>Scolopacidae</taxon>
        <taxon>Limosa</taxon>
    </lineage>
</organism>
<name>A0A2I0TJY4_LIMLA</name>
<dbReference type="PANTHER" id="PTHR12296">
    <property type="entry name" value="DENN DOMAIN-CONTAINING PROTEIN 4"/>
    <property type="match status" value="1"/>
</dbReference>
<feature type="compositionally biased region" description="Polar residues" evidence="2">
    <location>
        <begin position="94"/>
        <end position="105"/>
    </location>
</feature>
<dbReference type="Gene3D" id="3.40.50.11500">
    <property type="match status" value="1"/>
</dbReference>
<dbReference type="EMBL" id="KZ509445">
    <property type="protein sequence ID" value="PKU34072.1"/>
    <property type="molecule type" value="Genomic_DNA"/>
</dbReference>
<dbReference type="GO" id="GO:0005085">
    <property type="term" value="F:guanyl-nucleotide exchange factor activity"/>
    <property type="evidence" value="ECO:0007669"/>
    <property type="project" value="UniProtKB-KW"/>
</dbReference>
<dbReference type="InterPro" id="IPR043153">
    <property type="entry name" value="DENN_C"/>
</dbReference>
<dbReference type="InterPro" id="IPR037516">
    <property type="entry name" value="Tripartite_DENN"/>
</dbReference>
<dbReference type="PROSITE" id="PS50211">
    <property type="entry name" value="DENN"/>
    <property type="match status" value="1"/>
</dbReference>
<dbReference type="AlphaFoldDB" id="A0A2I0TJY4"/>
<dbReference type="Pfam" id="PF02141">
    <property type="entry name" value="DENN"/>
    <property type="match status" value="1"/>
</dbReference>
<evidence type="ECO:0000313" key="5">
    <source>
        <dbReference type="Proteomes" id="UP000233556"/>
    </source>
</evidence>
<evidence type="ECO:0000259" key="3">
    <source>
        <dbReference type="PROSITE" id="PS50211"/>
    </source>
</evidence>
<feature type="domain" description="UDENN" evidence="3">
    <location>
        <begin position="1"/>
        <end position="436"/>
    </location>
</feature>
<feature type="compositionally biased region" description="Basic and acidic residues" evidence="2">
    <location>
        <begin position="58"/>
        <end position="89"/>
    </location>
</feature>
<keyword evidence="5" id="KW-1185">Reference proteome</keyword>
<dbReference type="GO" id="GO:0032483">
    <property type="term" value="P:regulation of Rab protein signal transduction"/>
    <property type="evidence" value="ECO:0007669"/>
    <property type="project" value="TreeGrafter"/>
</dbReference>
<gene>
    <name evidence="4" type="ORF">llap_15624</name>
</gene>
<protein>
    <submittedName>
        <fullName evidence="4">Myotubularin-related protein 5</fullName>
    </submittedName>
</protein>
<evidence type="ECO:0000256" key="1">
    <source>
        <dbReference type="ARBA" id="ARBA00022658"/>
    </source>
</evidence>
<dbReference type="SMART" id="SM00799">
    <property type="entry name" value="DENN"/>
    <property type="match status" value="1"/>
</dbReference>
<keyword evidence="1" id="KW-0344">Guanine-nucleotide releasing factor</keyword>
<evidence type="ECO:0000256" key="2">
    <source>
        <dbReference type="SAM" id="MobiDB-lite"/>
    </source>
</evidence>
<dbReference type="Pfam" id="PF12335">
    <property type="entry name" value="SBF2"/>
    <property type="match status" value="1"/>
</dbReference>
<sequence>MVVMPMSSRGSLVEEQPRGSQLPFLRPLDEHTLTPNICLAPSCLCREGPFQPRQFYDSMRREEKRREEKRREEKRREEKRREEKKREEGFELEGTSNNHLVQQPDQFRAERKPNPGGGGIAQPSNSLGLIYTIYVDGLSVSLENVIGNLLTCTIPITGGAQRTISLGAGDRQVIQTPINDSLPVSSCSVALLFRQLGITNVLYLFCAALTEHKILFLSSSYQRLTDACRALLALMFPLKYSFTYVPILPAQLLEVLSTPTPFIIGVHSIFQSETQELLDVVIADLDGGTVNVPECVHISLLPEPLLQQTREALSMVLDPELEVADLAFPPSTISASSLKMQDKEIRAVFLRLFAQLLQGYRWCLHIIRIHPEPVIRFHKKLSLLFQENPYPAVTMHKVQKPTEGCHLRLHQKPFPRLDEGTVQWIIDQATAKLQTAPPAVKAEKKCMVPSGPPIAAIMERNGNALANSARRLEVVRNCISYVFENKMLEAKKLFPAVLRAMKGRAARHCLTQELNLHVQQNRAVLDHQQFDFVIRMMNCCLQDCTAMDEHGIAAALLPLVTAFCRKLSPGITQFAYSCVQEHVVWTNIQFWESMFYCDVQNHIRALYLDNNEENHTAESYDTESGFEDAESSDVANYVVRFINRFVDKVCTESGVTNEHLKGLHVMIPDIVQMHIETLDAVHRESKRLPPTQKPKLLRPNLLVGEECVMEGIRVFLVPDGREEAAGRNIGGPPLLPAEGAVFLTTYRIIFKGTPTDPLGKGLVSTMSSVFRGW</sequence>